<feature type="transmembrane region" description="Helical" evidence="1">
    <location>
        <begin position="44"/>
        <end position="63"/>
    </location>
</feature>
<dbReference type="AlphaFoldDB" id="A0A0A7ELY6"/>
<dbReference type="HOGENOM" id="CLU_2438564_0_0_6"/>
<proteinExistence type="predicted"/>
<evidence type="ECO:0000313" key="3">
    <source>
        <dbReference type="Proteomes" id="UP000030341"/>
    </source>
</evidence>
<gene>
    <name evidence="2" type="ORF">OM33_18555</name>
</gene>
<evidence type="ECO:0000313" key="2">
    <source>
        <dbReference type="EMBL" id="AIY67076.1"/>
    </source>
</evidence>
<accession>A0A0A7ELY6</accession>
<reference evidence="2 3" key="1">
    <citation type="submission" date="2014-11" db="EMBL/GenBank/DDBJ databases">
        <title>Complete Genome Sequence of Pseudoalteromonas sp. Strain OCN003 Isolated from Kaneohe Bay, Oahu, Hawaii.</title>
        <authorList>
            <person name="Beurmann S."/>
            <person name="Videau P."/>
            <person name="Ushijima B."/>
            <person name="Smith A.M."/>
            <person name="Aeby G.S."/>
            <person name="Callahan S.M."/>
            <person name="Belcaid M."/>
        </authorList>
    </citation>
    <scope>NUCLEOTIDE SEQUENCE [LARGE SCALE GENOMIC DNA]</scope>
    <source>
        <strain evidence="2 3">OCN003</strain>
    </source>
</reference>
<keyword evidence="1" id="KW-0812">Transmembrane</keyword>
<organism evidence="2 3">
    <name type="scientific">Pseudoalteromonas piratica</name>
    <dbReference type="NCBI Taxonomy" id="1348114"/>
    <lineage>
        <taxon>Bacteria</taxon>
        <taxon>Pseudomonadati</taxon>
        <taxon>Pseudomonadota</taxon>
        <taxon>Gammaproteobacteria</taxon>
        <taxon>Alteromonadales</taxon>
        <taxon>Pseudoalteromonadaceae</taxon>
        <taxon>Pseudoalteromonas</taxon>
    </lineage>
</organism>
<keyword evidence="1" id="KW-1133">Transmembrane helix</keyword>
<sequence>MSKEVHVMDLIQSLFNYAWQIVVYLFLLWLVYYFFTNTSRKTKVSVTILSALVITLGISTGILEEQFEDIEAASEQHIIHIKAIQETYDS</sequence>
<dbReference type="EMBL" id="CP009889">
    <property type="protein sequence ID" value="AIY67076.1"/>
    <property type="molecule type" value="Genomic_DNA"/>
</dbReference>
<feature type="transmembrane region" description="Helical" evidence="1">
    <location>
        <begin position="17"/>
        <end position="35"/>
    </location>
</feature>
<dbReference type="Proteomes" id="UP000030341">
    <property type="component" value="Chromosome 2"/>
</dbReference>
<dbReference type="eggNOG" id="ENOG5034019">
    <property type="taxonomic scope" value="Bacteria"/>
</dbReference>
<evidence type="ECO:0000256" key="1">
    <source>
        <dbReference type="SAM" id="Phobius"/>
    </source>
</evidence>
<protein>
    <submittedName>
        <fullName evidence="2">Uncharacterized protein</fullName>
    </submittedName>
</protein>
<dbReference type="OrthoDB" id="9924376at2"/>
<keyword evidence="3" id="KW-1185">Reference proteome</keyword>
<dbReference type="RefSeq" id="WP_040135836.1">
    <property type="nucleotide sequence ID" value="NZ_CP009889.1"/>
</dbReference>
<name>A0A0A7ELY6_9GAMM</name>
<keyword evidence="1" id="KW-0472">Membrane</keyword>
<dbReference type="KEGG" id="pseo:OM33_18555"/>